<sequence>MSYAAFKMMHLPTGIENCASGFITHCSADSAARMPTIQTDDLDADCPPENAAGPVPNLVVTAGNVLEIYVVRVQEEGGREARGAAEAKRGGPPNIPGGEGGRKRDSIILAFQDAKMSVLEFDDSIHGLRTSSMHCFEGPDWLHLKRGRESFTRGPLVKPDPQGRCAGVLVYGLQMIILKAAEAGSGLVSEENALTTGGAVPARVESSYVVSLRDLDMKHVKDFIFLHGYIEPVMVILHERELTWAGRVSWKHHTCMISALSISTTLRQHPLIWSAANLPHDAYKLLAVPSPIGGVLVLSANTVHYHSQSASCMLALNNFAVSISSSQEMPRSSFSVELDAANATWLLNDVAMLSTKTGELLLLTLVYDGRRLGDSLLVQFSCGIGASTLPHGMKEEVADIEGDIPSAKRLRRSPSDALLEMVNGEELSLYSSGPSNAQSAQKTFSFAVRDSLINVGPLKDFSNGLRINADLSATGIAKQSNYELVCCSGHGKNGTLCVLQQSIRPETITQVTSSFLETLRIFGADEGSFGRLEFDQHDLRVDNYWVLYTQLRVEQYRFDYSSGRISKSIKEQLPGCKGLWTVYHKNTRSHSVDSAKMGFEDDEYHAYLIISLETRTMVLEAASNLEEVTETVDYYVQGSTIAAGNLFGRRRVVQVFARGARILDGAFMTQDLSFRAPNSEAGAGSETLTVSSVAIADPYVLLKMTDGSIQLLVGDPSTCMVSSSVPTVFESSKKTISACTLYHDKGPEPWLRKTSTDAWLSTGIEEAIDGTDGTSHDQGDIYCVVCYESGTLEIFDVPNFSCVFSVDAFVSGKTYLLDTFIQEPSGDPQKLVINDSEELPGQGRKENTHNLKVVELTMQRWSGQHSRPHLFGILTDGTILCYHAYLFEASEIASKNEEVVSVQNSVNLSSVSTSRLRNLRFVRVPLDSYAREETLSGTPCQRITIFKNVGGYQGLFLSGSRPAWFMIFRERLRVHPQVHIAIFKTYDIVDDPIQYVSDLYLWPCGLVNVLFMTLYYRKMQKENNYCELCDGPIVAFAVLHNVNCNHGLIYVTSQGILKICQLPSVSCYDNYWPVQKIPLKCTPHQVTYFAEKNLYPLIVSVPVLKPLNQVLSSLIDQEAGQQIEHDSLSFDGSYSVDEFEVRIMEPEKSGGPWQTRATIPMQTSENALTVRVVTLLNTTTKENVTLLAIGTAYVQGEDVAARGRVLLFSVDRDPDNSQTVVSEVYSKESKGAISALASLQGHLLIASGPKITINKWTGSELTGVAFFDVPALYVVSINIVKNFILLGDIHKSIYFFSWKEPQLSLLAKDFGSLDCFATEFLIDGSTLSLMVSDEQKNVQIFYYAPKMSESWKGQKLLSRAEFHVGAHVTKFLRLQMLPTSSDRTNAATSGSDKTNRFALVFGTLDGSIGCIAPLDELTFRRLQSLQKKLIDVVPHVAGLNPRSFRQFHSNGKAHRPGPDSIVDFELLCDFEMIPLEEQLEIAQQIGTTRSQIISNLNDLTLGTSFL</sequence>
<dbReference type="Pfam" id="PF03178">
    <property type="entry name" value="CPSF_A"/>
    <property type="match status" value="1"/>
</dbReference>
<keyword evidence="2" id="KW-0539">Nucleus</keyword>
<feature type="domain" description="RSE1/DDB1/CPSF1 first beta-propeller" evidence="5">
    <location>
        <begin position="96"/>
        <end position="375"/>
    </location>
</feature>
<evidence type="ECO:0000256" key="3">
    <source>
        <dbReference type="SAM" id="MobiDB-lite"/>
    </source>
</evidence>
<dbReference type="EMBL" id="JACTNZ010000003">
    <property type="protein sequence ID" value="KAG5558444.1"/>
    <property type="molecule type" value="Genomic_DNA"/>
</dbReference>
<feature type="compositionally biased region" description="Basic and acidic residues" evidence="3">
    <location>
        <begin position="79"/>
        <end position="89"/>
    </location>
</feature>
<comment type="caution">
    <text evidence="7">The sequence shown here is derived from an EMBL/GenBank/DDBJ whole genome shotgun (WGS) entry which is preliminary data.</text>
</comment>
<dbReference type="GO" id="GO:0005634">
    <property type="term" value="C:nucleus"/>
    <property type="evidence" value="ECO:0007669"/>
    <property type="project" value="InterPro"/>
</dbReference>
<dbReference type="GO" id="GO:0003676">
    <property type="term" value="F:nucleic acid binding"/>
    <property type="evidence" value="ECO:0007669"/>
    <property type="project" value="InterPro"/>
</dbReference>
<feature type="region of interest" description="Disordered" evidence="3">
    <location>
        <begin position="79"/>
        <end position="102"/>
    </location>
</feature>
<evidence type="ECO:0000313" key="8">
    <source>
        <dbReference type="Proteomes" id="UP000823749"/>
    </source>
</evidence>
<dbReference type="Pfam" id="PF10433">
    <property type="entry name" value="Beta-prop_RSE1_1st"/>
    <property type="match status" value="1"/>
</dbReference>
<keyword evidence="8" id="KW-1185">Reference proteome</keyword>
<dbReference type="InterPro" id="IPR018846">
    <property type="entry name" value="Beta-prop_RSE1/DDB1/CPSF1_1st"/>
</dbReference>
<feature type="domain" description="RSE1/DDB1/CPSF1 C-terminal" evidence="4">
    <location>
        <begin position="1139"/>
        <end position="1471"/>
    </location>
</feature>
<dbReference type="InterPro" id="IPR058543">
    <property type="entry name" value="Beta-prop_RSE1/DDB1/CPSF1_2nd"/>
</dbReference>
<organism evidence="7 8">
    <name type="scientific">Rhododendron griersonianum</name>
    <dbReference type="NCBI Taxonomy" id="479676"/>
    <lineage>
        <taxon>Eukaryota</taxon>
        <taxon>Viridiplantae</taxon>
        <taxon>Streptophyta</taxon>
        <taxon>Embryophyta</taxon>
        <taxon>Tracheophyta</taxon>
        <taxon>Spermatophyta</taxon>
        <taxon>Magnoliopsida</taxon>
        <taxon>eudicotyledons</taxon>
        <taxon>Gunneridae</taxon>
        <taxon>Pentapetalae</taxon>
        <taxon>asterids</taxon>
        <taxon>Ericales</taxon>
        <taxon>Ericaceae</taxon>
        <taxon>Ericoideae</taxon>
        <taxon>Rhodoreae</taxon>
        <taxon>Rhododendron</taxon>
    </lineage>
</organism>
<evidence type="ECO:0008006" key="9">
    <source>
        <dbReference type="Google" id="ProtNLM"/>
    </source>
</evidence>
<gene>
    <name evidence="7" type="ORF">RHGRI_008397</name>
</gene>
<dbReference type="Proteomes" id="UP000823749">
    <property type="component" value="Chromosome 3"/>
</dbReference>
<evidence type="ECO:0000313" key="7">
    <source>
        <dbReference type="EMBL" id="KAG5558444.1"/>
    </source>
</evidence>
<dbReference type="PANTHER" id="PTHR10644">
    <property type="entry name" value="DNA REPAIR/RNA PROCESSING CPSF FAMILY"/>
    <property type="match status" value="1"/>
</dbReference>
<dbReference type="Gene3D" id="2.130.10.10">
    <property type="entry name" value="YVTN repeat-like/Quinoprotein amine dehydrogenase"/>
    <property type="match status" value="3"/>
</dbReference>
<feature type="domain" description="RSE1/DDB1/CPSF1 second beta-propeller" evidence="6">
    <location>
        <begin position="571"/>
        <end position="979"/>
    </location>
</feature>
<evidence type="ECO:0000259" key="6">
    <source>
        <dbReference type="Pfam" id="PF23726"/>
    </source>
</evidence>
<accession>A0AAV6L2H8</accession>
<protein>
    <recommendedName>
        <fullName evidence="9">Cleavage and polyadenylation specificity factor subunit 1</fullName>
    </recommendedName>
</protein>
<evidence type="ECO:0000256" key="1">
    <source>
        <dbReference type="ARBA" id="ARBA00004123"/>
    </source>
</evidence>
<comment type="subcellular location">
    <subcellularLocation>
        <location evidence="1">Nucleus</location>
    </subcellularLocation>
</comment>
<name>A0AAV6L2H8_9ERIC</name>
<reference evidence="7" key="1">
    <citation type="submission" date="2020-08" db="EMBL/GenBank/DDBJ databases">
        <title>Plant Genome Project.</title>
        <authorList>
            <person name="Zhang R.-G."/>
        </authorList>
    </citation>
    <scope>NUCLEOTIDE SEQUENCE</scope>
    <source>
        <strain evidence="7">WSP0</strain>
        <tissue evidence="7">Leaf</tissue>
    </source>
</reference>
<dbReference type="Pfam" id="PF23726">
    <property type="entry name" value="Beta-prop_RSE1_2nd"/>
    <property type="match status" value="1"/>
</dbReference>
<evidence type="ECO:0000259" key="4">
    <source>
        <dbReference type="Pfam" id="PF03178"/>
    </source>
</evidence>
<dbReference type="InterPro" id="IPR050358">
    <property type="entry name" value="RSE1/DDB1/CFT1"/>
</dbReference>
<dbReference type="InterPro" id="IPR015943">
    <property type="entry name" value="WD40/YVTN_repeat-like_dom_sf"/>
</dbReference>
<evidence type="ECO:0000259" key="5">
    <source>
        <dbReference type="Pfam" id="PF10433"/>
    </source>
</evidence>
<evidence type="ECO:0000256" key="2">
    <source>
        <dbReference type="ARBA" id="ARBA00023242"/>
    </source>
</evidence>
<dbReference type="FunFam" id="2.130.10.10:FF:000437">
    <property type="entry name" value="cleavage and polyadenylation specificity factor subunit 1"/>
    <property type="match status" value="1"/>
</dbReference>
<dbReference type="InterPro" id="IPR004871">
    <property type="entry name" value="RSE1/DDB1/CPSF1_C"/>
</dbReference>
<proteinExistence type="predicted"/>